<dbReference type="Proteomes" id="UP000652761">
    <property type="component" value="Unassembled WGS sequence"/>
</dbReference>
<accession>A0A843WUX8</accession>
<feature type="transmembrane region" description="Helical" evidence="1">
    <location>
        <begin position="314"/>
        <end position="333"/>
    </location>
</feature>
<evidence type="ECO:0000313" key="2">
    <source>
        <dbReference type="EMBL" id="MQM07724.1"/>
    </source>
</evidence>
<feature type="transmembrane region" description="Helical" evidence="1">
    <location>
        <begin position="163"/>
        <end position="182"/>
    </location>
</feature>
<dbReference type="EMBL" id="NMUH01003940">
    <property type="protein sequence ID" value="MQM07724.1"/>
    <property type="molecule type" value="Genomic_DNA"/>
</dbReference>
<name>A0A843WUX8_COLES</name>
<keyword evidence="1" id="KW-0812">Transmembrane</keyword>
<gene>
    <name evidence="2" type="ORF">Taro_040560</name>
</gene>
<evidence type="ECO:0000313" key="3">
    <source>
        <dbReference type="Proteomes" id="UP000652761"/>
    </source>
</evidence>
<reference evidence="2" key="1">
    <citation type="submission" date="2017-07" db="EMBL/GenBank/DDBJ databases">
        <title>Taro Niue Genome Assembly and Annotation.</title>
        <authorList>
            <person name="Atibalentja N."/>
            <person name="Keating K."/>
            <person name="Fields C.J."/>
        </authorList>
    </citation>
    <scope>NUCLEOTIDE SEQUENCE</scope>
    <source>
        <strain evidence="2">Niue_2</strain>
        <tissue evidence="2">Leaf</tissue>
    </source>
</reference>
<sequence>MACGPLLSCGGGGISSTVLRSLVVLPKGAAFRGCYEIGGRRSGRISSSGRGRFLRYCYGHGSPGGHLELPTAGGRAGRRGVTKIVLNPCHAQKKDEALDRQSTAEEGNQMPRGPLQAVLWSTEAAYILWLFLLPYAPVAIPFSPVVGFHAIEAPVLHPMSEGLFNFVIGWTFMFAPLLFTDYRRDRYGGSLDVLWGFQMFLTNTFLIPYMAIRLNDDDAKRTLKKPYQLVSLMSKGAPIVGTIGGVVCLISALWAVYGRADGGYGELTDRLEFLGRYLGSERLAYAFIWDIILYAIFQPWLIGANLQNAKESTLGVVRTLRFIPVVGLVAYLLCLEDDGSLRSG</sequence>
<keyword evidence="3" id="KW-1185">Reference proteome</keyword>
<organism evidence="2 3">
    <name type="scientific">Colocasia esculenta</name>
    <name type="common">Wild taro</name>
    <name type="synonym">Arum esculentum</name>
    <dbReference type="NCBI Taxonomy" id="4460"/>
    <lineage>
        <taxon>Eukaryota</taxon>
        <taxon>Viridiplantae</taxon>
        <taxon>Streptophyta</taxon>
        <taxon>Embryophyta</taxon>
        <taxon>Tracheophyta</taxon>
        <taxon>Spermatophyta</taxon>
        <taxon>Magnoliopsida</taxon>
        <taxon>Liliopsida</taxon>
        <taxon>Araceae</taxon>
        <taxon>Aroideae</taxon>
        <taxon>Colocasieae</taxon>
        <taxon>Colocasia</taxon>
    </lineage>
</organism>
<feature type="transmembrane region" description="Helical" evidence="1">
    <location>
        <begin position="126"/>
        <end position="151"/>
    </location>
</feature>
<evidence type="ECO:0000256" key="1">
    <source>
        <dbReference type="SAM" id="Phobius"/>
    </source>
</evidence>
<dbReference type="PANTHER" id="PTHR36367">
    <property type="entry name" value="TRANSMEMBRANE PROTEIN"/>
    <property type="match status" value="1"/>
</dbReference>
<keyword evidence="1" id="KW-1133">Transmembrane helix</keyword>
<feature type="transmembrane region" description="Helical" evidence="1">
    <location>
        <begin position="283"/>
        <end position="302"/>
    </location>
</feature>
<keyword evidence="1" id="KW-0472">Membrane</keyword>
<protein>
    <submittedName>
        <fullName evidence="2">Uncharacterized protein</fullName>
    </submittedName>
</protein>
<proteinExistence type="predicted"/>
<dbReference type="AlphaFoldDB" id="A0A843WUX8"/>
<dbReference type="OrthoDB" id="1925356at2759"/>
<feature type="transmembrane region" description="Helical" evidence="1">
    <location>
        <begin position="236"/>
        <end position="257"/>
    </location>
</feature>
<dbReference type="PANTHER" id="PTHR36367:SF2">
    <property type="entry name" value="TRANSMEMBRANE PROTEIN"/>
    <property type="match status" value="1"/>
</dbReference>
<feature type="transmembrane region" description="Helical" evidence="1">
    <location>
        <begin position="194"/>
        <end position="215"/>
    </location>
</feature>
<comment type="caution">
    <text evidence="2">The sequence shown here is derived from an EMBL/GenBank/DDBJ whole genome shotgun (WGS) entry which is preliminary data.</text>
</comment>